<dbReference type="PANTHER" id="PTHR38697">
    <property type="entry name" value="NUCLEAR PORE COMPLEX PROTEIN SIMILAR TO S. CEREVISIAE NUP2 (EUROFUNG)"/>
    <property type="match status" value="1"/>
</dbReference>
<proteinExistence type="predicted"/>
<dbReference type="Pfam" id="PF00638">
    <property type="entry name" value="Ran_BP1"/>
    <property type="match status" value="1"/>
</dbReference>
<feature type="compositionally biased region" description="Basic and acidic residues" evidence="1">
    <location>
        <begin position="822"/>
        <end position="834"/>
    </location>
</feature>
<feature type="region of interest" description="Disordered" evidence="1">
    <location>
        <begin position="417"/>
        <end position="634"/>
    </location>
</feature>
<evidence type="ECO:0000313" key="4">
    <source>
        <dbReference type="Proteomes" id="UP000078544"/>
    </source>
</evidence>
<protein>
    <submittedName>
        <fullName evidence="3">Nucleoporin nsp1</fullName>
    </submittedName>
</protein>
<feature type="region of interest" description="Disordered" evidence="1">
    <location>
        <begin position="680"/>
        <end position="782"/>
    </location>
</feature>
<feature type="domain" description="RanBD1" evidence="2">
    <location>
        <begin position="1091"/>
        <end position="1171"/>
    </location>
</feature>
<comment type="caution">
    <text evidence="3">The sequence shown here is derived from an EMBL/GenBank/DDBJ whole genome shotgun (WGS) entry which is preliminary data.</text>
</comment>
<evidence type="ECO:0000313" key="3">
    <source>
        <dbReference type="EMBL" id="KZZ99070.1"/>
    </source>
</evidence>
<feature type="compositionally biased region" description="Basic and acidic residues" evidence="1">
    <location>
        <begin position="345"/>
        <end position="360"/>
    </location>
</feature>
<feature type="compositionally biased region" description="Low complexity" evidence="1">
    <location>
        <begin position="553"/>
        <end position="576"/>
    </location>
</feature>
<evidence type="ECO:0000256" key="1">
    <source>
        <dbReference type="SAM" id="MobiDB-lite"/>
    </source>
</evidence>
<dbReference type="EMBL" id="AZGY01000004">
    <property type="protein sequence ID" value="KZZ99070.1"/>
    <property type="molecule type" value="Genomic_DNA"/>
</dbReference>
<name>A0A166PU67_9HYPO</name>
<feature type="compositionally biased region" description="Low complexity" evidence="1">
    <location>
        <begin position="878"/>
        <end position="903"/>
    </location>
</feature>
<dbReference type="PROSITE" id="PS50196">
    <property type="entry name" value="RANBD1"/>
    <property type="match status" value="1"/>
</dbReference>
<dbReference type="STRING" id="1081109.A0A166PU67"/>
<feature type="compositionally biased region" description="Basic and acidic residues" evidence="1">
    <location>
        <begin position="1067"/>
        <end position="1079"/>
    </location>
</feature>
<feature type="region of interest" description="Disordered" evidence="1">
    <location>
        <begin position="1003"/>
        <end position="1079"/>
    </location>
</feature>
<keyword evidence="4" id="KW-1185">Reference proteome</keyword>
<dbReference type="OrthoDB" id="10249382at2759"/>
<dbReference type="Gene3D" id="2.30.29.30">
    <property type="entry name" value="Pleckstrin-homology domain (PH domain)/Phosphotyrosine-binding domain (PTB)"/>
    <property type="match status" value="1"/>
</dbReference>
<feature type="compositionally biased region" description="Polar residues" evidence="1">
    <location>
        <begin position="477"/>
        <end position="490"/>
    </location>
</feature>
<dbReference type="InterPro" id="IPR000156">
    <property type="entry name" value="Ran_bind_dom"/>
</dbReference>
<feature type="region of interest" description="Disordered" evidence="1">
    <location>
        <begin position="799"/>
        <end position="848"/>
    </location>
</feature>
<feature type="compositionally biased region" description="Polar residues" evidence="1">
    <location>
        <begin position="1009"/>
        <end position="1019"/>
    </location>
</feature>
<organism evidence="3 4">
    <name type="scientific">Moelleriella libera RCEF 2490</name>
    <dbReference type="NCBI Taxonomy" id="1081109"/>
    <lineage>
        <taxon>Eukaryota</taxon>
        <taxon>Fungi</taxon>
        <taxon>Dikarya</taxon>
        <taxon>Ascomycota</taxon>
        <taxon>Pezizomycotina</taxon>
        <taxon>Sordariomycetes</taxon>
        <taxon>Hypocreomycetidae</taxon>
        <taxon>Hypocreales</taxon>
        <taxon>Clavicipitaceae</taxon>
        <taxon>Moelleriella</taxon>
    </lineage>
</organism>
<evidence type="ECO:0000259" key="2">
    <source>
        <dbReference type="PROSITE" id="PS50196"/>
    </source>
</evidence>
<reference evidence="3 4" key="1">
    <citation type="journal article" date="2016" name="Genome Biol. Evol.">
        <title>Divergent and convergent evolution of fungal pathogenicity.</title>
        <authorList>
            <person name="Shang Y."/>
            <person name="Xiao G."/>
            <person name="Zheng P."/>
            <person name="Cen K."/>
            <person name="Zhan S."/>
            <person name="Wang C."/>
        </authorList>
    </citation>
    <scope>NUCLEOTIDE SEQUENCE [LARGE SCALE GENOMIC DNA]</scope>
    <source>
        <strain evidence="3 4">RCEF 2490</strain>
    </source>
</reference>
<accession>A0A166PU67</accession>
<dbReference type="Proteomes" id="UP000078544">
    <property type="component" value="Unassembled WGS sequence"/>
</dbReference>
<feature type="compositionally biased region" description="Polar residues" evidence="1">
    <location>
        <begin position="1031"/>
        <end position="1041"/>
    </location>
</feature>
<dbReference type="CDD" id="cd13170">
    <property type="entry name" value="RanBD_NUP50"/>
    <property type="match status" value="1"/>
</dbReference>
<gene>
    <name evidence="3" type="ORF">AAL_02621</name>
</gene>
<dbReference type="InterPro" id="IPR011993">
    <property type="entry name" value="PH-like_dom_sf"/>
</dbReference>
<sequence>MVTFSIPADDADVANGTPRSRASLPFAKRVYAAASPFNSSSAKRFGTPQASSTRKLLTTRDDVASYHLGRSSLASSRNIFRSTAAVDGPPASNFSPSLPNSTMKKVFAPGATPEPSRVQREFTAQASPRGMAAKASAKELFPMRIASPPPELTGEALTQRIPKEWNSKGSIYADQFLAHLCPPELDEEQRRQFFCILDLRRLKYAANEIFAKKDWKLNVINFAKEFEKSRSIILLRYGLYEFQNVKPSKDVLRRWRREHGLPEPEGEEDESTPSRPMTSKKRKAAEDDSPDASATRGKRRATDDTADTEPSMHTPTTGKNKRKASESEEQPTKMLKTTPSSAKSLFEKITNKATSEKRAGEPAAAAKPNLLASNKLGAGNNLARAVFTNLKPLPSQVQPANNTNNIFGYLSDASSAKNSGIEADAESDADSEQGASPEAVHSNETPVAPRGAGATASRVESTASGNDLAGATGPNVGLSSAPGTRESTPGRSLFDRVTKGSDGQPVRVEERTEEAEPQGAAETQSGPPREITQGRLATADQTWNPLTTPIKFGPASTTTSAGSPSANAGGNAATSGLTEKAPESFATFGSVKQDQILGKESSAGVSADEASGHGGESDKENESQPSKKTAPMQAFGSSVFAAKPAAMEASRSAPSIFGAAAQSKAESVSAGAISTAGNLFGQANKPAETSRSNPAGAKSAVGFDSQADKAPATTSLIADTGSTATPAGSSVGSLFGARNTNTSSSLFGAGQSTQPQQPSFGSTSSVAADSTTGKTDAPTPIFNFMPNNAGAISNVSSKSTFGVPKSPSHNVGAANQFGSPMKQDDTPPAKKSTDGGKAGGESTPLFNFGNIQPAASASIFGASSAPSQSGTAAGAGQNSFGAPSSAAGSNGPGGFNFNFGGPPTTAPKGGFNNPFATAADANSAVSSGAPPSGGLFSFGAGSATSSGTSTPFQFGGGSASAPAGGSGGSLFGAKTSNTAGNAAPLFGGASAAGSTPSFNFSAGGAAPQGTGSASGSNQAVPAFNLQPPAGGSTTTGTNSPLNLGGGSSLATTPAAGTPEPPVSQADTAKDGDADHDEAGKQEQINLADAVDDEETVLHEVRAKALKFIPTSANADEADDQARSKSPWVTQGVGQLRLLRNKETDLVRLLLRAEPRGHVALNRTLLPDVVYKAEQKYVKLTTSNETGDGLETWMIQVKTKAFAEDLASALEKNKGAEQA</sequence>
<dbReference type="PANTHER" id="PTHR38697:SF1">
    <property type="entry name" value="NUCLEAR PORE COMPLEX PROTEIN SIMILAR TO S. CEREVISIAE NUP2 (EUROFUNG)"/>
    <property type="match status" value="1"/>
</dbReference>
<feature type="compositionally biased region" description="Polar residues" evidence="1">
    <location>
        <begin position="712"/>
        <end position="774"/>
    </location>
</feature>
<dbReference type="SMART" id="SM00160">
    <property type="entry name" value="RanBD"/>
    <property type="match status" value="1"/>
</dbReference>
<feature type="region of interest" description="Disordered" evidence="1">
    <location>
        <begin position="861"/>
        <end position="913"/>
    </location>
</feature>
<dbReference type="InterPro" id="IPR053074">
    <property type="entry name" value="NPC_Nucleoporin"/>
</dbReference>
<dbReference type="AlphaFoldDB" id="A0A166PU67"/>
<feature type="region of interest" description="Disordered" evidence="1">
    <location>
        <begin position="259"/>
        <end position="370"/>
    </location>
</feature>
<dbReference type="SUPFAM" id="SSF50729">
    <property type="entry name" value="PH domain-like"/>
    <property type="match status" value="1"/>
</dbReference>